<name>A0ABS0A292_9FLAO</name>
<keyword evidence="2" id="KW-1185">Reference proteome</keyword>
<organism evidence="1 2">
    <name type="scientific">Nonlabens mediterrranea</name>
    <dbReference type="NCBI Taxonomy" id="1419947"/>
    <lineage>
        <taxon>Bacteria</taxon>
        <taxon>Pseudomonadati</taxon>
        <taxon>Bacteroidota</taxon>
        <taxon>Flavobacteriia</taxon>
        <taxon>Flavobacteriales</taxon>
        <taxon>Flavobacteriaceae</taxon>
        <taxon>Nonlabens</taxon>
    </lineage>
</organism>
<gene>
    <name evidence="1" type="ORF">FNJ87_03775</name>
</gene>
<dbReference type="Proteomes" id="UP001194729">
    <property type="component" value="Unassembled WGS sequence"/>
</dbReference>
<sequence length="93" mass="10688">DRHHTEISRLERDDAYPLIDITCSPLTAGTHQAREEGNSLQVPNKTFYEHNFGIIDVTGPYGSRSLKLTIYDAQGEKVFDYSIKQKELQYLKD</sequence>
<accession>A0ABS0A292</accession>
<comment type="caution">
    <text evidence="1">The sequence shown here is derived from an EMBL/GenBank/DDBJ whole genome shotgun (WGS) entry which is preliminary data.</text>
</comment>
<feature type="non-terminal residue" evidence="1">
    <location>
        <position position="1"/>
    </location>
</feature>
<evidence type="ECO:0000313" key="1">
    <source>
        <dbReference type="EMBL" id="MBF4983488.1"/>
    </source>
</evidence>
<dbReference type="EMBL" id="JADKYU010000205">
    <property type="protein sequence ID" value="MBF4983488.1"/>
    <property type="molecule type" value="Genomic_DNA"/>
</dbReference>
<reference evidence="1 2" key="1">
    <citation type="submission" date="2020-11" db="EMBL/GenBank/DDBJ databases">
        <title>P. mediterranea TC4 genome.</title>
        <authorList>
            <person name="Molmeret M."/>
        </authorList>
    </citation>
    <scope>NUCLEOTIDE SEQUENCE [LARGE SCALE GENOMIC DNA]</scope>
    <source>
        <strain evidence="1 2">TC4</strain>
    </source>
</reference>
<proteinExistence type="predicted"/>
<protein>
    <submittedName>
        <fullName evidence="1">Alkaline phosphatase family protein</fullName>
    </submittedName>
</protein>
<evidence type="ECO:0000313" key="2">
    <source>
        <dbReference type="Proteomes" id="UP001194729"/>
    </source>
</evidence>